<dbReference type="PROSITE" id="PS51257">
    <property type="entry name" value="PROKAR_LIPOPROTEIN"/>
    <property type="match status" value="1"/>
</dbReference>
<feature type="compositionally biased region" description="Polar residues" evidence="1">
    <location>
        <begin position="126"/>
        <end position="135"/>
    </location>
</feature>
<evidence type="ECO:0000256" key="1">
    <source>
        <dbReference type="SAM" id="MobiDB-lite"/>
    </source>
</evidence>
<dbReference type="Gene3D" id="3.30.10.20">
    <property type="match status" value="1"/>
</dbReference>
<dbReference type="CDD" id="cd06577">
    <property type="entry name" value="PASTA_pknB"/>
    <property type="match status" value="1"/>
</dbReference>
<evidence type="ECO:0000259" key="2">
    <source>
        <dbReference type="Pfam" id="PF03793"/>
    </source>
</evidence>
<dbReference type="Pfam" id="PF03793">
    <property type="entry name" value="PASTA"/>
    <property type="match status" value="1"/>
</dbReference>
<feature type="region of interest" description="Disordered" evidence="1">
    <location>
        <begin position="26"/>
        <end position="69"/>
    </location>
</feature>
<dbReference type="InterPro" id="IPR005543">
    <property type="entry name" value="PASTA_dom"/>
</dbReference>
<sequence length="149" mass="14745">MKFRLGAAIAVVGSLVFVAAACGSSSDSASESTVAPTTVAPTTAAPEITAAPTTAAPSTSAAPTTTAAPAPAATAIMPDVVCMNLQAAQNKIQENGVFYSDSFDATGEGRMQINDSNWIVVSQTPSAGSPITEGSANLGAVKEGEPNPC</sequence>
<evidence type="ECO:0000313" key="3">
    <source>
        <dbReference type="EMBL" id="CAB5068815.1"/>
    </source>
</evidence>
<reference evidence="3" key="1">
    <citation type="submission" date="2020-05" db="EMBL/GenBank/DDBJ databases">
        <authorList>
            <person name="Chiriac C."/>
            <person name="Salcher M."/>
            <person name="Ghai R."/>
            <person name="Kavagutti S V."/>
        </authorList>
    </citation>
    <scope>NUCLEOTIDE SEQUENCE</scope>
</reference>
<proteinExistence type="predicted"/>
<feature type="region of interest" description="Disordered" evidence="1">
    <location>
        <begin position="126"/>
        <end position="149"/>
    </location>
</feature>
<protein>
    <submittedName>
        <fullName evidence="3">Unannotated protein</fullName>
    </submittedName>
</protein>
<organism evidence="3">
    <name type="scientific">freshwater metagenome</name>
    <dbReference type="NCBI Taxonomy" id="449393"/>
    <lineage>
        <taxon>unclassified sequences</taxon>
        <taxon>metagenomes</taxon>
        <taxon>ecological metagenomes</taxon>
    </lineage>
</organism>
<gene>
    <name evidence="3" type="ORF">UFOPK4354_01661</name>
</gene>
<feature type="domain" description="PASTA" evidence="2">
    <location>
        <begin position="76"/>
        <end position="135"/>
    </location>
</feature>
<dbReference type="EMBL" id="CAFBQW010000231">
    <property type="protein sequence ID" value="CAB5068815.1"/>
    <property type="molecule type" value="Genomic_DNA"/>
</dbReference>
<name>A0A6J7US46_9ZZZZ</name>
<accession>A0A6J7US46</accession>
<dbReference type="AlphaFoldDB" id="A0A6J7US46"/>